<dbReference type="Pfam" id="PF01569">
    <property type="entry name" value="PAP2"/>
    <property type="match status" value="1"/>
</dbReference>
<feature type="transmembrane region" description="Helical" evidence="1">
    <location>
        <begin position="186"/>
        <end position="204"/>
    </location>
</feature>
<dbReference type="SUPFAM" id="SSF48317">
    <property type="entry name" value="Acid phosphatase/Vanadium-dependent haloperoxidase"/>
    <property type="match status" value="1"/>
</dbReference>
<dbReference type="Proteomes" id="UP000535838">
    <property type="component" value="Unassembled WGS sequence"/>
</dbReference>
<proteinExistence type="predicted"/>
<evidence type="ECO:0000256" key="1">
    <source>
        <dbReference type="SAM" id="Phobius"/>
    </source>
</evidence>
<gene>
    <name evidence="4" type="ORF">H7B67_30185</name>
</gene>
<sequence length="220" mass="24121">MKLTSRLGFALLASLLCAAGFGAIAVLVGTERIASFDRAIIDFWQSRESATLTNGMKAFTAIGSGIPVVVISIAIMLFLFFVLNHRKELILFAFVLAGSEILNVALKLVFHRERPSFHRLVQASGYSFPSGHSMGAFSLYGIAAFLLWKHISSRRGRTLLILVSCALVLAIGISRIYLGVHYPSDVLAGYLASGFWLTASITVYQRYMERAAERANGLRK</sequence>
<dbReference type="PANTHER" id="PTHR14969">
    <property type="entry name" value="SPHINGOSINE-1-PHOSPHATE PHOSPHOHYDROLASE"/>
    <property type="match status" value="1"/>
</dbReference>
<organism evidence="4 5">
    <name type="scientific">Cohnella thailandensis</name>
    <dbReference type="NCBI Taxonomy" id="557557"/>
    <lineage>
        <taxon>Bacteria</taxon>
        <taxon>Bacillati</taxon>
        <taxon>Bacillota</taxon>
        <taxon>Bacilli</taxon>
        <taxon>Bacillales</taxon>
        <taxon>Paenibacillaceae</taxon>
        <taxon>Cohnella</taxon>
    </lineage>
</organism>
<keyword evidence="5" id="KW-1185">Reference proteome</keyword>
<evidence type="ECO:0000256" key="2">
    <source>
        <dbReference type="SAM" id="SignalP"/>
    </source>
</evidence>
<evidence type="ECO:0000313" key="4">
    <source>
        <dbReference type="EMBL" id="MBB6638423.1"/>
    </source>
</evidence>
<feature type="transmembrane region" description="Helical" evidence="1">
    <location>
        <begin position="130"/>
        <end position="148"/>
    </location>
</feature>
<keyword evidence="2" id="KW-0732">Signal</keyword>
<dbReference type="InterPro" id="IPR036938">
    <property type="entry name" value="PAP2/HPO_sf"/>
</dbReference>
<feature type="signal peptide" evidence="2">
    <location>
        <begin position="1"/>
        <end position="18"/>
    </location>
</feature>
<feature type="transmembrane region" description="Helical" evidence="1">
    <location>
        <begin position="58"/>
        <end position="82"/>
    </location>
</feature>
<comment type="caution">
    <text evidence="4">The sequence shown here is derived from an EMBL/GenBank/DDBJ whole genome shotgun (WGS) entry which is preliminary data.</text>
</comment>
<evidence type="ECO:0000313" key="5">
    <source>
        <dbReference type="Proteomes" id="UP000535838"/>
    </source>
</evidence>
<name>A0A841T203_9BACL</name>
<protein>
    <submittedName>
        <fullName evidence="4">Phosphatase PAP2 family protein</fullName>
    </submittedName>
</protein>
<feature type="chain" id="PRO_5032762021" evidence="2">
    <location>
        <begin position="19"/>
        <end position="220"/>
    </location>
</feature>
<dbReference type="Gene3D" id="1.20.144.10">
    <property type="entry name" value="Phosphatidic acid phosphatase type 2/haloperoxidase"/>
    <property type="match status" value="2"/>
</dbReference>
<keyword evidence="1" id="KW-0472">Membrane</keyword>
<accession>A0A841T203</accession>
<dbReference type="CDD" id="cd03392">
    <property type="entry name" value="PAP2_like_2"/>
    <property type="match status" value="1"/>
</dbReference>
<dbReference type="PANTHER" id="PTHR14969:SF13">
    <property type="entry name" value="AT30094P"/>
    <property type="match status" value="1"/>
</dbReference>
<keyword evidence="1" id="KW-1133">Transmembrane helix</keyword>
<dbReference type="InterPro" id="IPR000326">
    <property type="entry name" value="PAP2/HPO"/>
</dbReference>
<feature type="domain" description="Phosphatidic acid phosphatase type 2/haloperoxidase" evidence="3">
    <location>
        <begin position="89"/>
        <end position="201"/>
    </location>
</feature>
<dbReference type="EMBL" id="JACJVQ010000032">
    <property type="protein sequence ID" value="MBB6638423.1"/>
    <property type="molecule type" value="Genomic_DNA"/>
</dbReference>
<feature type="transmembrane region" description="Helical" evidence="1">
    <location>
        <begin position="160"/>
        <end position="180"/>
    </location>
</feature>
<dbReference type="RefSeq" id="WP_185123618.1">
    <property type="nucleotide sequence ID" value="NZ_JACJVQ010000032.1"/>
</dbReference>
<reference evidence="4 5" key="1">
    <citation type="submission" date="2020-08" db="EMBL/GenBank/DDBJ databases">
        <title>Cohnella phylogeny.</title>
        <authorList>
            <person name="Dunlap C."/>
        </authorList>
    </citation>
    <scope>NUCLEOTIDE SEQUENCE [LARGE SCALE GENOMIC DNA]</scope>
    <source>
        <strain evidence="4 5">DSM 25241</strain>
    </source>
</reference>
<dbReference type="AlphaFoldDB" id="A0A841T203"/>
<keyword evidence="1" id="KW-0812">Transmembrane</keyword>
<evidence type="ECO:0000259" key="3">
    <source>
        <dbReference type="SMART" id="SM00014"/>
    </source>
</evidence>
<dbReference type="SMART" id="SM00014">
    <property type="entry name" value="acidPPc"/>
    <property type="match status" value="1"/>
</dbReference>
<feature type="transmembrane region" description="Helical" evidence="1">
    <location>
        <begin position="89"/>
        <end position="110"/>
    </location>
</feature>